<dbReference type="PANTHER" id="PTHR13486">
    <property type="entry name" value="TELOMERE LENGTH AND SILENCING PROTEIN 1 TLS1 FAMILY MEMBER"/>
    <property type="match status" value="1"/>
</dbReference>
<evidence type="ECO:0000313" key="7">
    <source>
        <dbReference type="Proteomes" id="UP000292052"/>
    </source>
</evidence>
<organism evidence="6 7">
    <name type="scientific">Asbolus verrucosus</name>
    <name type="common">Desert ironclad beetle</name>
    <dbReference type="NCBI Taxonomy" id="1661398"/>
    <lineage>
        <taxon>Eukaryota</taxon>
        <taxon>Metazoa</taxon>
        <taxon>Ecdysozoa</taxon>
        <taxon>Arthropoda</taxon>
        <taxon>Hexapoda</taxon>
        <taxon>Insecta</taxon>
        <taxon>Pterygota</taxon>
        <taxon>Neoptera</taxon>
        <taxon>Endopterygota</taxon>
        <taxon>Coleoptera</taxon>
        <taxon>Polyphaga</taxon>
        <taxon>Cucujiformia</taxon>
        <taxon>Tenebrionidae</taxon>
        <taxon>Pimeliinae</taxon>
        <taxon>Asbolus</taxon>
    </lineage>
</organism>
<dbReference type="SUPFAM" id="SSF52087">
    <property type="entry name" value="CRAL/TRIO domain"/>
    <property type="match status" value="1"/>
</dbReference>
<keyword evidence="7" id="KW-1185">Reference proteome</keyword>
<feature type="compositionally biased region" description="Basic and acidic residues" evidence="4">
    <location>
        <begin position="8"/>
        <end position="20"/>
    </location>
</feature>
<keyword evidence="3" id="KW-0539">Nucleus</keyword>
<dbReference type="Proteomes" id="UP000292052">
    <property type="component" value="Unassembled WGS sequence"/>
</dbReference>
<feature type="domain" description="CRAL-TRIO" evidence="5">
    <location>
        <begin position="321"/>
        <end position="437"/>
    </location>
</feature>
<dbReference type="InterPro" id="IPR010756">
    <property type="entry name" value="Tls1-like"/>
</dbReference>
<feature type="region of interest" description="Disordered" evidence="4">
    <location>
        <begin position="1"/>
        <end position="20"/>
    </location>
</feature>
<dbReference type="GO" id="GO:0000398">
    <property type="term" value="P:mRNA splicing, via spliceosome"/>
    <property type="evidence" value="ECO:0007669"/>
    <property type="project" value="TreeGrafter"/>
</dbReference>
<evidence type="ECO:0000313" key="6">
    <source>
        <dbReference type="EMBL" id="RZC33596.1"/>
    </source>
</evidence>
<proteinExistence type="inferred from homology"/>
<comment type="caution">
    <text evidence="6">The sequence shown here is derived from an EMBL/GenBank/DDBJ whole genome shotgun (WGS) entry which is preliminary data.</text>
</comment>
<sequence>MSSTEGVVIKRESEESSDVKEVFFKRKKRKPLRQRKLSENSEEEENLEDISTKLEEMKELQNLRKRPHGVNALGLALGTKISAEDECISKDPFKVKSGGMVNMQALKSGKVKQIDDAYDTGIGTQFSVETNKRDEDEEMMKFIEEELSKKKRKMETEGEADSNLNKSSYTSPEEAALRAVPDHLRESSTKRSEEMLSNQMLNGIPEVDLGIEAKIKNIEATEEAKLKLLWEKQNKKDGPSQFVPTNMAVNFVQHNRCNLADNEEPYPSLSDYHDYEPNLEFDDSELHQSPDAVAQTAELIQIESNGINSPIPDFTDDNFEEELADPSEENLDSFMYSPSYPEVDDSSTNKFSEIAKYKIVDVKGDDLVAYKAFERKYKKNLKALFLVHPTSFLKIVSQIFRPLISAKFGKKLNYIHTLKELNEHISLEKLDIPEEVI</sequence>
<evidence type="ECO:0000256" key="4">
    <source>
        <dbReference type="SAM" id="MobiDB-lite"/>
    </source>
</evidence>
<protein>
    <submittedName>
        <fullName evidence="6">Hep 59 and/or CRAL TRIO 2 domain containing protein</fullName>
    </submittedName>
</protein>
<evidence type="ECO:0000256" key="3">
    <source>
        <dbReference type="ARBA" id="ARBA00023242"/>
    </source>
</evidence>
<comment type="subcellular location">
    <subcellularLocation>
        <location evidence="1">Nucleus</location>
    </subcellularLocation>
</comment>
<reference evidence="6 7" key="1">
    <citation type="submission" date="2017-03" db="EMBL/GenBank/DDBJ databases">
        <title>Genome of the blue death feigning beetle - Asbolus verrucosus.</title>
        <authorList>
            <person name="Rider S.D."/>
        </authorList>
    </citation>
    <scope>NUCLEOTIDE SEQUENCE [LARGE SCALE GENOMIC DNA]</scope>
    <source>
        <strain evidence="6">Butters</strain>
        <tissue evidence="6">Head and leg muscle</tissue>
    </source>
</reference>
<feature type="non-terminal residue" evidence="6">
    <location>
        <position position="437"/>
    </location>
</feature>
<dbReference type="PROSITE" id="PS50191">
    <property type="entry name" value="CRAL_TRIO"/>
    <property type="match status" value="1"/>
</dbReference>
<accession>A0A482VLV1</accession>
<comment type="similarity">
    <text evidence="2">Belongs to the TLS1 family.</text>
</comment>
<dbReference type="GO" id="GO:0005681">
    <property type="term" value="C:spliceosomal complex"/>
    <property type="evidence" value="ECO:0007669"/>
    <property type="project" value="TreeGrafter"/>
</dbReference>
<feature type="compositionally biased region" description="Polar residues" evidence="4">
    <location>
        <begin position="162"/>
        <end position="171"/>
    </location>
</feature>
<evidence type="ECO:0000256" key="2">
    <source>
        <dbReference type="ARBA" id="ARBA00007643"/>
    </source>
</evidence>
<dbReference type="PANTHER" id="PTHR13486:SF2">
    <property type="entry name" value="SPLICING FACTOR C9ORF78"/>
    <property type="match status" value="1"/>
</dbReference>
<feature type="region of interest" description="Disordered" evidence="4">
    <location>
        <begin position="149"/>
        <end position="176"/>
    </location>
</feature>
<dbReference type="AlphaFoldDB" id="A0A482VLV1"/>
<dbReference type="InterPro" id="IPR001251">
    <property type="entry name" value="CRAL-TRIO_dom"/>
</dbReference>
<dbReference type="OrthoDB" id="5627at2759"/>
<gene>
    <name evidence="6" type="ORF">BDFB_012907</name>
</gene>
<dbReference type="STRING" id="1661398.A0A482VLV1"/>
<name>A0A482VLV1_ASBVE</name>
<dbReference type="InterPro" id="IPR036865">
    <property type="entry name" value="CRAL-TRIO_dom_sf"/>
</dbReference>
<evidence type="ECO:0000259" key="5">
    <source>
        <dbReference type="PROSITE" id="PS50191"/>
    </source>
</evidence>
<feature type="region of interest" description="Disordered" evidence="4">
    <location>
        <begin position="28"/>
        <end position="50"/>
    </location>
</feature>
<dbReference type="Pfam" id="PF07052">
    <property type="entry name" value="Hep_59"/>
    <property type="match status" value="1"/>
</dbReference>
<dbReference type="CDD" id="cd00170">
    <property type="entry name" value="SEC14"/>
    <property type="match status" value="1"/>
</dbReference>
<dbReference type="Gene3D" id="3.40.525.10">
    <property type="entry name" value="CRAL-TRIO lipid binding domain"/>
    <property type="match status" value="1"/>
</dbReference>
<dbReference type="Pfam" id="PF13716">
    <property type="entry name" value="CRAL_TRIO_2"/>
    <property type="match status" value="1"/>
</dbReference>
<dbReference type="EMBL" id="QDEB01087620">
    <property type="protein sequence ID" value="RZC33596.1"/>
    <property type="molecule type" value="Genomic_DNA"/>
</dbReference>
<evidence type="ECO:0000256" key="1">
    <source>
        <dbReference type="ARBA" id="ARBA00004123"/>
    </source>
</evidence>